<evidence type="ECO:0000313" key="3">
    <source>
        <dbReference type="Proteomes" id="UP000199568"/>
    </source>
</evidence>
<dbReference type="PROSITE" id="PS51085">
    <property type="entry name" value="2FE2S_FER_2"/>
    <property type="match status" value="1"/>
</dbReference>
<dbReference type="STRING" id="426128.SAMN05660297_03602"/>
<name>A0A1I0HDH2_9FIRM</name>
<keyword evidence="3" id="KW-1185">Reference proteome</keyword>
<accession>A0A1I0HDH2</accession>
<dbReference type="InterPro" id="IPR036010">
    <property type="entry name" value="2Fe-2S_ferredoxin-like_sf"/>
</dbReference>
<dbReference type="EMBL" id="FOHU01000040">
    <property type="protein sequence ID" value="SET81802.1"/>
    <property type="molecule type" value="Genomic_DNA"/>
</dbReference>
<dbReference type="InterPro" id="IPR043129">
    <property type="entry name" value="ATPase_NBD"/>
</dbReference>
<dbReference type="Pfam" id="PF14574">
    <property type="entry name" value="RACo_C_ter"/>
    <property type="match status" value="1"/>
</dbReference>
<dbReference type="SUPFAM" id="SSF54292">
    <property type="entry name" value="2Fe-2S ferredoxin-like"/>
    <property type="match status" value="1"/>
</dbReference>
<dbReference type="InterPro" id="IPR042259">
    <property type="entry name" value="Raco-like_middle_sf"/>
</dbReference>
<dbReference type="SUPFAM" id="SSF53067">
    <property type="entry name" value="Actin-like ATPase domain"/>
    <property type="match status" value="1"/>
</dbReference>
<dbReference type="CDD" id="cd00207">
    <property type="entry name" value="fer2"/>
    <property type="match status" value="1"/>
</dbReference>
<gene>
    <name evidence="2" type="ORF">SAMN05660297_03602</name>
</gene>
<dbReference type="Gene3D" id="3.10.20.30">
    <property type="match status" value="1"/>
</dbReference>
<feature type="domain" description="2Fe-2S ferredoxin-type" evidence="1">
    <location>
        <begin position="1"/>
        <end position="96"/>
    </location>
</feature>
<dbReference type="InterPro" id="IPR027980">
    <property type="entry name" value="RACo_C"/>
</dbReference>
<dbReference type="AlphaFoldDB" id="A0A1I0HDH2"/>
<dbReference type="InterPro" id="IPR052911">
    <property type="entry name" value="Corrinoid_activation_enz"/>
</dbReference>
<dbReference type="InterPro" id="IPR012675">
    <property type="entry name" value="Beta-grasp_dom_sf"/>
</dbReference>
<evidence type="ECO:0000259" key="1">
    <source>
        <dbReference type="PROSITE" id="PS51085"/>
    </source>
</evidence>
<proteinExistence type="predicted"/>
<dbReference type="PANTHER" id="PTHR42895">
    <property type="entry name" value="IRON-SULFUR CLUSTER-BINDING PROTEIN-RELATED"/>
    <property type="match status" value="1"/>
</dbReference>
<dbReference type="InterPro" id="IPR001041">
    <property type="entry name" value="2Fe-2S_ferredoxin-type"/>
</dbReference>
<dbReference type="Pfam" id="PF00111">
    <property type="entry name" value="Fer2"/>
    <property type="match status" value="1"/>
</dbReference>
<dbReference type="InterPro" id="IPR041414">
    <property type="entry name" value="Raco-like_middle"/>
</dbReference>
<reference evidence="2 3" key="1">
    <citation type="submission" date="2016-10" db="EMBL/GenBank/DDBJ databases">
        <authorList>
            <person name="de Groot N.N."/>
        </authorList>
    </citation>
    <scope>NUCLEOTIDE SEQUENCE [LARGE SCALE GENOMIC DNA]</scope>
    <source>
        <strain evidence="2 3">DSM 18979</strain>
    </source>
</reference>
<dbReference type="GO" id="GO:0051536">
    <property type="term" value="F:iron-sulfur cluster binding"/>
    <property type="evidence" value="ECO:0007669"/>
    <property type="project" value="InterPro"/>
</dbReference>
<protein>
    <submittedName>
        <fullName evidence="2">Uncharacterized 2Fe-2 and 4Fe-4S clusters-containing protein, contains DUF4445 domain</fullName>
    </submittedName>
</protein>
<evidence type="ECO:0000313" key="2">
    <source>
        <dbReference type="EMBL" id="SET81802.1"/>
    </source>
</evidence>
<dbReference type="RefSeq" id="WP_170834887.1">
    <property type="nucleotide sequence ID" value="NZ_FOHU01000040.1"/>
</dbReference>
<dbReference type="PANTHER" id="PTHR42895:SF2">
    <property type="entry name" value="IRON-SULFUR CLUSTER PROTEIN"/>
    <property type="match status" value="1"/>
</dbReference>
<dbReference type="Gene3D" id="3.30.420.480">
    <property type="entry name" value="Domain of unknown function (DUF4445)"/>
    <property type="match status" value="1"/>
</dbReference>
<organism evidence="2 3">
    <name type="scientific">Natronincola peptidivorans</name>
    <dbReference type="NCBI Taxonomy" id="426128"/>
    <lineage>
        <taxon>Bacteria</taxon>
        <taxon>Bacillati</taxon>
        <taxon>Bacillota</taxon>
        <taxon>Clostridia</taxon>
        <taxon>Peptostreptococcales</taxon>
        <taxon>Natronincolaceae</taxon>
        <taxon>Natronincola</taxon>
    </lineage>
</organism>
<sequence>MKLSIKNQPNNQELIIMPDQSILNLLQEKNIYISALCGGRGTCGKCKIKILKGELPVTSRDEEYFSKKELEQGYRLACSAFPENDLEIIIDALEEDFAIITGFQVEDRTIDNGFETRSIDIKDVDWQNIKSIDLAIQSKLDKPYQFSYKALKQLSFLQNTYIETTNEDDRQPLHLLIRDTMILDVFYKESFKIYGVAIDIGTTTLGFHLIDLENGQVIKTYASTNSQRIYSADVISRIQSAASGNLEALSSSIKKDILKAIEALLVTTGIDKRFVYSIAIAGNTTMLHLLLGLSTEALGQFPFTTTTLSLTEYPSYYVFENTYLDCNVTLLPGIDAYVGADIVAGILHHEMFNTDKVNMLIDLGTNGEIVIGNKDQLITTATAAGPALEGGNISCGTGSVAGAIASVKFNKVEGRFEYKVIGEQKPIGLCGSGIIDAIAEGLKHEWIDATGRLSESFTNGEIAICTDKNGISIKLTQKDIREIQLAKSALKSGIECLAKQYGVSYESINNVYLAGGFGSNIDLENAVRIGLIPKELMNKVIISGNTCLGGVTKYLLHKSCKNELERVLKITEAINLSNSQDFNDLFIKNMFY</sequence>
<dbReference type="Proteomes" id="UP000199568">
    <property type="component" value="Unassembled WGS sequence"/>
</dbReference>
<dbReference type="Pfam" id="PF17651">
    <property type="entry name" value="Raco_middle"/>
    <property type="match status" value="1"/>
</dbReference>